<gene>
    <name evidence="1" type="ORF">LENED_011546</name>
</gene>
<reference evidence="1 2" key="2">
    <citation type="submission" date="2017-02" db="EMBL/GenBank/DDBJ databases">
        <title>A genome survey and senescence transcriptome analysis in Lentinula edodes.</title>
        <authorList>
            <person name="Sakamoto Y."/>
            <person name="Nakade K."/>
            <person name="Sato S."/>
            <person name="Yoshida Y."/>
            <person name="Miyazaki K."/>
            <person name="Natsume S."/>
            <person name="Konno N."/>
        </authorList>
    </citation>
    <scope>NUCLEOTIDE SEQUENCE [LARGE SCALE GENOMIC DNA]</scope>
    <source>
        <strain evidence="1 2">NBRC 111202</strain>
    </source>
</reference>
<evidence type="ECO:0000313" key="2">
    <source>
        <dbReference type="Proteomes" id="UP000188533"/>
    </source>
</evidence>
<keyword evidence="1" id="KW-0436">Ligase</keyword>
<evidence type="ECO:0000313" key="1">
    <source>
        <dbReference type="EMBL" id="GAW09396.1"/>
    </source>
</evidence>
<keyword evidence="2" id="KW-1185">Reference proteome</keyword>
<dbReference type="Pfam" id="PF03133">
    <property type="entry name" value="TTL"/>
    <property type="match status" value="1"/>
</dbReference>
<dbReference type="InterPro" id="IPR004344">
    <property type="entry name" value="TTL/TTLL_fam"/>
</dbReference>
<dbReference type="SUPFAM" id="SSF56059">
    <property type="entry name" value="Glutathione synthetase ATP-binding domain-like"/>
    <property type="match status" value="1"/>
</dbReference>
<dbReference type="Proteomes" id="UP000188533">
    <property type="component" value="Unassembled WGS sequence"/>
</dbReference>
<dbReference type="EMBL" id="BDGU01001072">
    <property type="protein sequence ID" value="GAW09396.1"/>
    <property type="molecule type" value="Genomic_DNA"/>
</dbReference>
<sequence length="465" mass="52438">MLTVACIWPAAPFTESLVRKALESLNIPVQILTSIPDAPLKFPLVQWSSYDEIEHEFSRNDSILQSSYIIRKSLIRKHFLSRCIFSYCTKHPESVLKTAWPRTYEIEISFADELDELFADELWELGEELGDTQKWWILKPGMADRGNGIRIFNDRATLEKILEEFEDESATDDEEDEEQKPNTAVIISQLRHFVIQEYILNPLLIDLKEVPIGPDTSKPDILQGHKFHLRAYCVASGALTLYLFNRVLALFSSVPYSTPSSQDKILDLAPHLTNTSLQTNRGEEGVRLLNELIGCHILSTGSEQQIILTAEDVSDILHQIEVVLAETFKAALENPINFQAIPNAFELFGVDFLVVQDSKDIANESKIKVKLLEINAEPAIELTGPRLAWILEDLFADIGKVCVEPFFAKQSSSVQADAISSNDSDWPVGETRRNLVKSSPGLTLARHLVGYTRDSFKNVRNILTL</sequence>
<dbReference type="PROSITE" id="PS51221">
    <property type="entry name" value="TTL"/>
    <property type="match status" value="1"/>
</dbReference>
<proteinExistence type="predicted"/>
<comment type="caution">
    <text evidence="1">The sequence shown here is derived from an EMBL/GenBank/DDBJ whole genome shotgun (WGS) entry which is preliminary data.</text>
</comment>
<reference evidence="1 2" key="1">
    <citation type="submission" date="2016-08" db="EMBL/GenBank/DDBJ databases">
        <authorList>
            <consortium name="Lentinula edodes genome sequencing consortium"/>
            <person name="Sakamoto Y."/>
            <person name="Nakade K."/>
            <person name="Sato S."/>
            <person name="Yoshida Y."/>
            <person name="Miyazaki K."/>
            <person name="Natsume S."/>
            <person name="Konno N."/>
        </authorList>
    </citation>
    <scope>NUCLEOTIDE SEQUENCE [LARGE SCALE GENOMIC DNA]</scope>
    <source>
        <strain evidence="1 2">NBRC 111202</strain>
    </source>
</reference>
<protein>
    <submittedName>
        <fullName evidence="1">Tubulin-tyrosine ligase</fullName>
    </submittedName>
</protein>
<dbReference type="STRING" id="5353.A0A1Q3EQB7"/>
<dbReference type="GO" id="GO:0016874">
    <property type="term" value="F:ligase activity"/>
    <property type="evidence" value="ECO:0007669"/>
    <property type="project" value="UniProtKB-KW"/>
</dbReference>
<name>A0A1Q3EQB7_LENED</name>
<organism evidence="1 2">
    <name type="scientific">Lentinula edodes</name>
    <name type="common">Shiitake mushroom</name>
    <name type="synonym">Lentinus edodes</name>
    <dbReference type="NCBI Taxonomy" id="5353"/>
    <lineage>
        <taxon>Eukaryota</taxon>
        <taxon>Fungi</taxon>
        <taxon>Dikarya</taxon>
        <taxon>Basidiomycota</taxon>
        <taxon>Agaricomycotina</taxon>
        <taxon>Agaricomycetes</taxon>
        <taxon>Agaricomycetidae</taxon>
        <taxon>Agaricales</taxon>
        <taxon>Marasmiineae</taxon>
        <taxon>Omphalotaceae</taxon>
        <taxon>Lentinula</taxon>
    </lineage>
</organism>
<dbReference type="PANTHER" id="PTHR47551:SF1">
    <property type="entry name" value="TUBULIN--TYROSINE LIGASE PBY1-RELATED"/>
    <property type="match status" value="1"/>
</dbReference>
<dbReference type="GO" id="GO:0000932">
    <property type="term" value="C:P-body"/>
    <property type="evidence" value="ECO:0007669"/>
    <property type="project" value="TreeGrafter"/>
</dbReference>
<dbReference type="Gene3D" id="3.30.470.20">
    <property type="entry name" value="ATP-grasp fold, B domain"/>
    <property type="match status" value="1"/>
</dbReference>
<accession>A0A1Q3EQB7</accession>
<dbReference type="InterPro" id="IPR027746">
    <property type="entry name" value="TTL"/>
</dbReference>
<dbReference type="AlphaFoldDB" id="A0A1Q3EQB7"/>
<dbReference type="PANTHER" id="PTHR47551">
    <property type="entry name" value="TUBULIN--TYROSINE LIGASE PBY1-RELATED"/>
    <property type="match status" value="1"/>
</dbReference>